<dbReference type="EMBL" id="NSCM01000013">
    <property type="protein sequence ID" value="RAX12738.1"/>
    <property type="molecule type" value="Genomic_DNA"/>
</dbReference>
<comment type="caution">
    <text evidence="1">The sequence shown here is derived from an EMBL/GenBank/DDBJ whole genome shotgun (WGS) entry which is preliminary data.</text>
</comment>
<sequence length="163" mass="19698">MDIILEEIDESSYFEEYAFKSTSDANRKERNQLIIGNKCKPKNYLISTTWNEDLLKQPIIEIIIHQQKHDNFQKNSSILLNLLIFLHKKDYSNTVKIKIITNHYDYYIKEFHSLIFSDTSVHNKYKFYSSKLIIFNLIRKYFGYKSSHLMTTFYNRAKRLLRH</sequence>
<protein>
    <submittedName>
        <fullName evidence="1">Uncharacterized protein</fullName>
    </submittedName>
</protein>
<name>A0A329XBM1_9GAMM</name>
<gene>
    <name evidence="1" type="ORF">CKY02_10305</name>
</gene>
<dbReference type="GeneID" id="88806258"/>
<organism evidence="1 2">
    <name type="scientific">Photorhabdus bodei</name>
    <dbReference type="NCBI Taxonomy" id="2029681"/>
    <lineage>
        <taxon>Bacteria</taxon>
        <taxon>Pseudomonadati</taxon>
        <taxon>Pseudomonadota</taxon>
        <taxon>Gammaproteobacteria</taxon>
        <taxon>Enterobacterales</taxon>
        <taxon>Morganellaceae</taxon>
        <taxon>Photorhabdus</taxon>
    </lineage>
</organism>
<evidence type="ECO:0000313" key="1">
    <source>
        <dbReference type="EMBL" id="RAX12738.1"/>
    </source>
</evidence>
<accession>A0A329XBM1</accession>
<evidence type="ECO:0000313" key="2">
    <source>
        <dbReference type="Proteomes" id="UP000250919"/>
    </source>
</evidence>
<dbReference type="AlphaFoldDB" id="A0A329XBM1"/>
<proteinExistence type="predicted"/>
<dbReference type="RefSeq" id="WP_112895247.1">
    <property type="nucleotide sequence ID" value="NZ_CAWNYH010000013.1"/>
</dbReference>
<reference evidence="1 2" key="1">
    <citation type="journal article" date="2018" name="Int. J. Syst. Evol. Microbiol.">
        <title>Whole-genome-based revisit of Photorhabdus phylogeny: proposal for the elevation of most Photorhabdus subspecies to the species level and description of one novel species Photorhabdus bodei sp. nov., and one novel subspecies Photorhabdus laumondii subsp. clarkei subsp. nov.</title>
        <authorList>
            <person name="Machado R.A.R."/>
            <person name="Wuthrich D."/>
            <person name="Kuhnert P."/>
            <person name="Arce C.C.M."/>
            <person name="Thonen L."/>
            <person name="Ruiz C."/>
            <person name="Zhang X."/>
            <person name="Robert C.A.M."/>
            <person name="Karimi J."/>
            <person name="Kamali S."/>
            <person name="Ma J."/>
            <person name="Bruggmann R."/>
            <person name="Erb M."/>
        </authorList>
    </citation>
    <scope>NUCLEOTIDE SEQUENCE [LARGE SCALE GENOMIC DNA]</scope>
    <source>
        <strain evidence="1 2">LJ24-63</strain>
    </source>
</reference>
<dbReference type="Proteomes" id="UP000250919">
    <property type="component" value="Unassembled WGS sequence"/>
</dbReference>